<reference evidence="1 2" key="1">
    <citation type="journal article" date="2010" name="DNA Res.">
        <title>Genome sequence of Kitasatospora setae NBRC 14216T: an evolutionary snapshot of the family Streptomycetaceae.</title>
        <authorList>
            <person name="Ichikawa N."/>
            <person name="Oguchi A."/>
            <person name="Ikeda H."/>
            <person name="Ishikawa J."/>
            <person name="Kitani S."/>
            <person name="Watanabe Y."/>
            <person name="Nakamura S."/>
            <person name="Katano Y."/>
            <person name="Kishi E."/>
            <person name="Sasagawa M."/>
            <person name="Ankai A."/>
            <person name="Fukui S."/>
            <person name="Hashimoto Y."/>
            <person name="Kamata S."/>
            <person name="Otoguro M."/>
            <person name="Tanikawa S."/>
            <person name="Nihira T."/>
            <person name="Horinouchi S."/>
            <person name="Ohnishi Y."/>
            <person name="Hayakawa M."/>
            <person name="Kuzuyama T."/>
            <person name="Arisawa A."/>
            <person name="Nomoto F."/>
            <person name="Miura H."/>
            <person name="Takahashi Y."/>
            <person name="Fujita N."/>
        </authorList>
    </citation>
    <scope>NUCLEOTIDE SEQUENCE [LARGE SCALE GENOMIC DNA]</scope>
    <source>
        <strain evidence="2">ATCC 33774 / DSM 43861 / JCM 3304 / KCC A-0304 / NBRC 14216 / KM-6054</strain>
    </source>
</reference>
<sequence>MREPGYYRDLANDSSDPAVLHELAACPYPFVQHAVAANPCTPPAALRELAELCGLVPHDRSPWNDNRLLLLLARHPAADRRVLAAAVAAAVAAATVRLAAGTRPYAAVLALADRPELPPEELRALGRLPGASARLRGGLRRVLDGRG</sequence>
<evidence type="ECO:0000313" key="1">
    <source>
        <dbReference type="EMBL" id="BAJ26155.1"/>
    </source>
</evidence>
<organism evidence="1 2">
    <name type="scientific">Kitasatospora setae (strain ATCC 33774 / DSM 43861 / JCM 3304 / KCC A-0304 / NBRC 14216 / KM-6054)</name>
    <name type="common">Streptomyces setae</name>
    <dbReference type="NCBI Taxonomy" id="452652"/>
    <lineage>
        <taxon>Bacteria</taxon>
        <taxon>Bacillati</taxon>
        <taxon>Actinomycetota</taxon>
        <taxon>Actinomycetes</taxon>
        <taxon>Kitasatosporales</taxon>
        <taxon>Streptomycetaceae</taxon>
        <taxon>Kitasatospora</taxon>
    </lineage>
</organism>
<evidence type="ECO:0000313" key="2">
    <source>
        <dbReference type="Proteomes" id="UP000007076"/>
    </source>
</evidence>
<gene>
    <name evidence="1" type="ordered locus">KSE_03070</name>
</gene>
<dbReference type="Proteomes" id="UP000007076">
    <property type="component" value="Chromosome"/>
</dbReference>
<keyword evidence="2" id="KW-1185">Reference proteome</keyword>
<dbReference type="EMBL" id="AP010968">
    <property type="protein sequence ID" value="BAJ26155.1"/>
    <property type="molecule type" value="Genomic_DNA"/>
</dbReference>
<dbReference type="HOGENOM" id="CLU_1757534_0_0_11"/>
<proteinExistence type="predicted"/>
<dbReference type="AlphaFoldDB" id="E4N4M4"/>
<dbReference type="PATRIC" id="fig|452652.3.peg.299"/>
<accession>E4N4M4</accession>
<protein>
    <submittedName>
        <fullName evidence="1">Uncharacterized protein</fullName>
    </submittedName>
</protein>
<dbReference type="RefSeq" id="WP_014133475.1">
    <property type="nucleotide sequence ID" value="NC_016109.1"/>
</dbReference>
<dbReference type="KEGG" id="ksk:KSE_03070"/>
<name>E4N4M4_KITSK</name>
<dbReference type="eggNOG" id="ENOG50320UW">
    <property type="taxonomic scope" value="Bacteria"/>
</dbReference>